<dbReference type="STRING" id="1121884.SAMN02745131_02095"/>
<evidence type="ECO:0000256" key="1">
    <source>
        <dbReference type="SAM" id="MobiDB-lite"/>
    </source>
</evidence>
<keyword evidence="4" id="KW-1185">Reference proteome</keyword>
<evidence type="ECO:0000256" key="2">
    <source>
        <dbReference type="SAM" id="SignalP"/>
    </source>
</evidence>
<protein>
    <submittedName>
        <fullName evidence="3">Uncharacterized protein</fullName>
    </submittedName>
</protein>
<dbReference type="EMBL" id="FQUU01000007">
    <property type="protein sequence ID" value="SHF22020.1"/>
    <property type="molecule type" value="Genomic_DNA"/>
</dbReference>
<gene>
    <name evidence="3" type="ORF">SAMN02745131_02095</name>
</gene>
<dbReference type="RefSeq" id="WP_072835281.1">
    <property type="nucleotide sequence ID" value="NZ_FQUU01000007.1"/>
</dbReference>
<reference evidence="3 4" key="1">
    <citation type="submission" date="2016-11" db="EMBL/GenBank/DDBJ databases">
        <authorList>
            <person name="Jaros S."/>
            <person name="Januszkiewicz K."/>
            <person name="Wedrychowicz H."/>
        </authorList>
    </citation>
    <scope>NUCLEOTIDE SEQUENCE [LARGE SCALE GENOMIC DNA]</scope>
    <source>
        <strain evidence="3 4">DSM 18119</strain>
    </source>
</reference>
<feature type="chain" id="PRO_5012612391" evidence="2">
    <location>
        <begin position="20"/>
        <end position="168"/>
    </location>
</feature>
<evidence type="ECO:0000313" key="3">
    <source>
        <dbReference type="EMBL" id="SHF22020.1"/>
    </source>
</evidence>
<keyword evidence="2" id="KW-0732">Signal</keyword>
<accession>A0A1M4ZVB7</accession>
<sequence>MKKILFAFLAISIMSTLFVACNSNPKVNNEDVARKVADSLRLAADTAGLSQFQAWKAQNELPNIQDQGQAQQFASAPAAVSNRTSRSTSRSRSYSSGSMNSSSSNTAKAKKGWSKAAKGAVIGGVAGGAAGAIINKRNRVVGGVVGGILGAGVGYGIGRAKDKKDGRY</sequence>
<feature type="signal peptide" evidence="2">
    <location>
        <begin position="1"/>
        <end position="19"/>
    </location>
</feature>
<dbReference type="Proteomes" id="UP000184048">
    <property type="component" value="Unassembled WGS sequence"/>
</dbReference>
<feature type="compositionally biased region" description="Low complexity" evidence="1">
    <location>
        <begin position="81"/>
        <end position="107"/>
    </location>
</feature>
<organism evidence="3 4">
    <name type="scientific">Flavisolibacter ginsengisoli DSM 18119</name>
    <dbReference type="NCBI Taxonomy" id="1121884"/>
    <lineage>
        <taxon>Bacteria</taxon>
        <taxon>Pseudomonadati</taxon>
        <taxon>Bacteroidota</taxon>
        <taxon>Chitinophagia</taxon>
        <taxon>Chitinophagales</taxon>
        <taxon>Chitinophagaceae</taxon>
        <taxon>Flavisolibacter</taxon>
    </lineage>
</organism>
<feature type="region of interest" description="Disordered" evidence="1">
    <location>
        <begin position="66"/>
        <end position="110"/>
    </location>
</feature>
<proteinExistence type="predicted"/>
<evidence type="ECO:0000313" key="4">
    <source>
        <dbReference type="Proteomes" id="UP000184048"/>
    </source>
</evidence>
<name>A0A1M4ZVB7_9BACT</name>
<dbReference type="PROSITE" id="PS51257">
    <property type="entry name" value="PROKAR_LIPOPROTEIN"/>
    <property type="match status" value="1"/>
</dbReference>
<dbReference type="AlphaFoldDB" id="A0A1M4ZVB7"/>